<evidence type="ECO:0000313" key="3">
    <source>
        <dbReference type="EMBL" id="HFC92648.1"/>
    </source>
</evidence>
<dbReference type="Pfam" id="PF01230">
    <property type="entry name" value="HIT"/>
    <property type="match status" value="1"/>
</dbReference>
<dbReference type="Gene3D" id="3.30.428.10">
    <property type="entry name" value="HIT-like"/>
    <property type="match status" value="1"/>
</dbReference>
<dbReference type="PROSITE" id="PS51084">
    <property type="entry name" value="HIT_2"/>
    <property type="match status" value="1"/>
</dbReference>
<dbReference type="SUPFAM" id="SSF54197">
    <property type="entry name" value="HIT-like"/>
    <property type="match status" value="1"/>
</dbReference>
<organism evidence="3">
    <name type="scientific">Leucothrix mucor</name>
    <dbReference type="NCBI Taxonomy" id="45248"/>
    <lineage>
        <taxon>Bacteria</taxon>
        <taxon>Pseudomonadati</taxon>
        <taxon>Pseudomonadota</taxon>
        <taxon>Gammaproteobacteria</taxon>
        <taxon>Thiotrichales</taxon>
        <taxon>Thiotrichaceae</taxon>
        <taxon>Leucothrix</taxon>
    </lineage>
</organism>
<name>A0A7V2WV24_LEUMU</name>
<accession>A0A7V2WV24</accession>
<comment type="caution">
    <text evidence="3">The sequence shown here is derived from an EMBL/GenBank/DDBJ whole genome shotgun (WGS) entry which is preliminary data.</text>
</comment>
<dbReference type="InterPro" id="IPR019808">
    <property type="entry name" value="Histidine_triad_CS"/>
</dbReference>
<proteinExistence type="predicted"/>
<evidence type="ECO:0000256" key="1">
    <source>
        <dbReference type="PROSITE-ProRule" id="PRU00464"/>
    </source>
</evidence>
<dbReference type="EMBL" id="DRMS01000280">
    <property type="protein sequence ID" value="HFC92648.1"/>
    <property type="molecule type" value="Genomic_DNA"/>
</dbReference>
<evidence type="ECO:0000259" key="2">
    <source>
        <dbReference type="PROSITE" id="PS51084"/>
    </source>
</evidence>
<dbReference type="InterPro" id="IPR011146">
    <property type="entry name" value="HIT-like"/>
</dbReference>
<reference evidence="3" key="1">
    <citation type="journal article" date="2020" name="mSystems">
        <title>Genome- and Community-Level Interaction Insights into Carbon Utilization and Element Cycling Functions of Hydrothermarchaeota in Hydrothermal Sediment.</title>
        <authorList>
            <person name="Zhou Z."/>
            <person name="Liu Y."/>
            <person name="Xu W."/>
            <person name="Pan J."/>
            <person name="Luo Z.H."/>
            <person name="Li M."/>
        </authorList>
    </citation>
    <scope>NUCLEOTIDE SEQUENCE [LARGE SCALE GENOMIC DNA]</scope>
    <source>
        <strain evidence="3">HyVt-493</strain>
    </source>
</reference>
<feature type="short sequence motif" description="Histidine triad motif" evidence="1">
    <location>
        <begin position="100"/>
        <end position="104"/>
    </location>
</feature>
<dbReference type="PANTHER" id="PTHR42997">
    <property type="entry name" value="HIT FAMILY HYDROLASE"/>
    <property type="match status" value="1"/>
</dbReference>
<dbReference type="PROSITE" id="PS00892">
    <property type="entry name" value="HIT_1"/>
    <property type="match status" value="1"/>
</dbReference>
<dbReference type="Proteomes" id="UP000885750">
    <property type="component" value="Unassembled WGS sequence"/>
</dbReference>
<dbReference type="PANTHER" id="PTHR42997:SF1">
    <property type="entry name" value="AP-4-A PHOSPHORYLASE"/>
    <property type="match status" value="1"/>
</dbReference>
<dbReference type="InterPro" id="IPR036265">
    <property type="entry name" value="HIT-like_sf"/>
</dbReference>
<protein>
    <submittedName>
        <fullName evidence="3">HIT family protein</fullName>
    </submittedName>
</protein>
<dbReference type="InterPro" id="IPR052908">
    <property type="entry name" value="AP-4-A_phosphorylase"/>
</dbReference>
<sequence length="131" mass="14624">MSENTDCPLCSTKDMVIEKGHGIENELAYVLTDTNPVSIGHCLIVPRRHVAEFFDATKEEKLAIFDLIDEMKVIIDKKHNPDGYNIGVNIGKAAGQSVPHIHIHMMPRYMGDIENPRGGVRGVIPAKQKYE</sequence>
<gene>
    <name evidence="3" type="ORF">ENJ51_07530</name>
</gene>
<dbReference type="AlphaFoldDB" id="A0A7V2WV24"/>
<dbReference type="GO" id="GO:0003824">
    <property type="term" value="F:catalytic activity"/>
    <property type="evidence" value="ECO:0007669"/>
    <property type="project" value="InterPro"/>
</dbReference>
<feature type="domain" description="HIT" evidence="2">
    <location>
        <begin position="1"/>
        <end position="115"/>
    </location>
</feature>